<reference evidence="11 12" key="1">
    <citation type="submission" date="2024-05" db="EMBL/GenBank/DDBJ databases">
        <authorList>
            <person name="Wallberg A."/>
        </authorList>
    </citation>
    <scope>NUCLEOTIDE SEQUENCE [LARGE SCALE GENOMIC DNA]</scope>
</reference>
<dbReference type="GO" id="GO:0002682">
    <property type="term" value="P:regulation of immune system process"/>
    <property type="evidence" value="ECO:0007669"/>
    <property type="project" value="TreeGrafter"/>
</dbReference>
<protein>
    <recommendedName>
        <fullName evidence="10">C2H2-type domain-containing protein</fullName>
    </recommendedName>
</protein>
<organism evidence="11 12">
    <name type="scientific">Meganyctiphanes norvegica</name>
    <name type="common">Northern krill</name>
    <name type="synonym">Thysanopoda norvegica</name>
    <dbReference type="NCBI Taxonomy" id="48144"/>
    <lineage>
        <taxon>Eukaryota</taxon>
        <taxon>Metazoa</taxon>
        <taxon>Ecdysozoa</taxon>
        <taxon>Arthropoda</taxon>
        <taxon>Crustacea</taxon>
        <taxon>Multicrustacea</taxon>
        <taxon>Malacostraca</taxon>
        <taxon>Eumalacostraca</taxon>
        <taxon>Eucarida</taxon>
        <taxon>Euphausiacea</taxon>
        <taxon>Euphausiidae</taxon>
        <taxon>Meganyctiphanes</taxon>
    </lineage>
</organism>
<evidence type="ECO:0000256" key="6">
    <source>
        <dbReference type="ARBA" id="ARBA00023015"/>
    </source>
</evidence>
<dbReference type="PROSITE" id="PS50157">
    <property type="entry name" value="ZINC_FINGER_C2H2_2"/>
    <property type="match status" value="2"/>
</dbReference>
<evidence type="ECO:0000256" key="3">
    <source>
        <dbReference type="ARBA" id="ARBA00022737"/>
    </source>
</evidence>
<keyword evidence="6" id="KW-0805">Transcription regulation</keyword>
<feature type="non-terminal residue" evidence="11">
    <location>
        <position position="1"/>
    </location>
</feature>
<dbReference type="PANTHER" id="PTHR24399">
    <property type="entry name" value="ZINC FINGER AND BTB DOMAIN-CONTAINING"/>
    <property type="match status" value="1"/>
</dbReference>
<keyword evidence="7" id="KW-0804">Transcription</keyword>
<evidence type="ECO:0000259" key="10">
    <source>
        <dbReference type="PROSITE" id="PS50157"/>
    </source>
</evidence>
<dbReference type="Proteomes" id="UP001497623">
    <property type="component" value="Unassembled WGS sequence"/>
</dbReference>
<keyword evidence="12" id="KW-1185">Reference proteome</keyword>
<sequence>FSQNCNLIMHLRIHTGEKPYQCSICDKAFSQKSALIKHTRKHTKEKSYEVLLKVEKIKREKNDLGEFIDQKVYIKKEKFDLDENEHINVSKENDIDSLIGTKVEVKEEQMSGEITLNIS</sequence>
<proteinExistence type="predicted"/>
<evidence type="ECO:0000256" key="2">
    <source>
        <dbReference type="ARBA" id="ARBA00022723"/>
    </source>
</evidence>
<dbReference type="PANTHER" id="PTHR24399:SF23">
    <property type="entry name" value="C2H2-TYPE DOMAIN-CONTAINING PROTEIN"/>
    <property type="match status" value="1"/>
</dbReference>
<comment type="caution">
    <text evidence="11">The sequence shown here is derived from an EMBL/GenBank/DDBJ whole genome shotgun (WGS) entry which is preliminary data.</text>
</comment>
<dbReference type="GO" id="GO:0001227">
    <property type="term" value="F:DNA-binding transcription repressor activity, RNA polymerase II-specific"/>
    <property type="evidence" value="ECO:0007669"/>
    <property type="project" value="TreeGrafter"/>
</dbReference>
<evidence type="ECO:0000256" key="5">
    <source>
        <dbReference type="ARBA" id="ARBA00022833"/>
    </source>
</evidence>
<dbReference type="GO" id="GO:0005654">
    <property type="term" value="C:nucleoplasm"/>
    <property type="evidence" value="ECO:0007669"/>
    <property type="project" value="TreeGrafter"/>
</dbReference>
<dbReference type="GO" id="GO:0000978">
    <property type="term" value="F:RNA polymerase II cis-regulatory region sequence-specific DNA binding"/>
    <property type="evidence" value="ECO:0007669"/>
    <property type="project" value="TreeGrafter"/>
</dbReference>
<evidence type="ECO:0000313" key="11">
    <source>
        <dbReference type="EMBL" id="CAL4109837.1"/>
    </source>
</evidence>
<evidence type="ECO:0000256" key="4">
    <source>
        <dbReference type="ARBA" id="ARBA00022771"/>
    </source>
</evidence>
<dbReference type="EMBL" id="CAXKWB010014146">
    <property type="protein sequence ID" value="CAL4109837.1"/>
    <property type="molecule type" value="Genomic_DNA"/>
</dbReference>
<dbReference type="Gene3D" id="3.30.160.60">
    <property type="entry name" value="Classic Zinc Finger"/>
    <property type="match status" value="2"/>
</dbReference>
<dbReference type="SUPFAM" id="SSF57667">
    <property type="entry name" value="beta-beta-alpha zinc fingers"/>
    <property type="match status" value="1"/>
</dbReference>
<dbReference type="GO" id="GO:0001817">
    <property type="term" value="P:regulation of cytokine production"/>
    <property type="evidence" value="ECO:0007669"/>
    <property type="project" value="TreeGrafter"/>
</dbReference>
<dbReference type="SMART" id="SM00355">
    <property type="entry name" value="ZnF_C2H2"/>
    <property type="match status" value="1"/>
</dbReference>
<evidence type="ECO:0000256" key="9">
    <source>
        <dbReference type="PROSITE-ProRule" id="PRU00042"/>
    </source>
</evidence>
<comment type="subcellular location">
    <subcellularLocation>
        <location evidence="1">Nucleus</location>
    </subcellularLocation>
</comment>
<evidence type="ECO:0000313" key="12">
    <source>
        <dbReference type="Proteomes" id="UP001497623"/>
    </source>
</evidence>
<name>A0AAV2R013_MEGNR</name>
<gene>
    <name evidence="11" type="ORF">MNOR_LOCUS19209</name>
</gene>
<evidence type="ECO:0000256" key="7">
    <source>
        <dbReference type="ARBA" id="ARBA00023163"/>
    </source>
</evidence>
<dbReference type="Pfam" id="PF00096">
    <property type="entry name" value="zf-C2H2"/>
    <property type="match status" value="1"/>
</dbReference>
<dbReference type="InterPro" id="IPR036236">
    <property type="entry name" value="Znf_C2H2_sf"/>
</dbReference>
<dbReference type="InterPro" id="IPR013087">
    <property type="entry name" value="Znf_C2H2_type"/>
</dbReference>
<keyword evidence="2" id="KW-0479">Metal-binding</keyword>
<feature type="domain" description="C2H2-type" evidence="10">
    <location>
        <begin position="20"/>
        <end position="47"/>
    </location>
</feature>
<keyword evidence="5" id="KW-0862">Zinc</keyword>
<dbReference type="GO" id="GO:0008270">
    <property type="term" value="F:zinc ion binding"/>
    <property type="evidence" value="ECO:0007669"/>
    <property type="project" value="UniProtKB-KW"/>
</dbReference>
<feature type="non-terminal residue" evidence="11">
    <location>
        <position position="119"/>
    </location>
</feature>
<keyword evidence="3" id="KW-0677">Repeat</keyword>
<evidence type="ECO:0000256" key="8">
    <source>
        <dbReference type="ARBA" id="ARBA00023242"/>
    </source>
</evidence>
<dbReference type="AlphaFoldDB" id="A0AAV2R013"/>
<keyword evidence="4 9" id="KW-0863">Zinc-finger</keyword>
<feature type="domain" description="C2H2-type" evidence="10">
    <location>
        <begin position="1"/>
        <end position="19"/>
    </location>
</feature>
<keyword evidence="8" id="KW-0539">Nucleus</keyword>
<dbReference type="PROSITE" id="PS00028">
    <property type="entry name" value="ZINC_FINGER_C2H2_1"/>
    <property type="match status" value="1"/>
</dbReference>
<accession>A0AAV2R013</accession>
<evidence type="ECO:0000256" key="1">
    <source>
        <dbReference type="ARBA" id="ARBA00004123"/>
    </source>
</evidence>
<dbReference type="FunFam" id="3.30.160.60:FF:002402">
    <property type="entry name" value="Zinc finger protein 347"/>
    <property type="match status" value="1"/>
</dbReference>
<dbReference type="FunFam" id="3.30.160.60:FF:000029">
    <property type="entry name" value="GLI family zinc finger 4"/>
    <property type="match status" value="1"/>
</dbReference>